<dbReference type="InterPro" id="IPR050570">
    <property type="entry name" value="Cell_wall_metabolism_enzyme"/>
</dbReference>
<keyword evidence="8" id="KW-0472">Membrane</keyword>
<keyword evidence="3" id="KW-0479">Metal-binding</keyword>
<dbReference type="InterPro" id="IPR011055">
    <property type="entry name" value="Dup_hybrid_motif"/>
</dbReference>
<dbReference type="EMBL" id="JAGQHS010000015">
    <property type="protein sequence ID" value="MCA9755075.1"/>
    <property type="molecule type" value="Genomic_DNA"/>
</dbReference>
<keyword evidence="2" id="KW-0645">Protease</keyword>
<evidence type="ECO:0000313" key="10">
    <source>
        <dbReference type="EMBL" id="MCA9755075.1"/>
    </source>
</evidence>
<comment type="cofactor">
    <cofactor evidence="1">
        <name>Zn(2+)</name>
        <dbReference type="ChEBI" id="CHEBI:29105"/>
    </cofactor>
</comment>
<dbReference type="AlphaFoldDB" id="A0A956SC71"/>
<keyword evidence="4" id="KW-0378">Hydrolase</keyword>
<organism evidence="10 11">
    <name type="scientific">Eiseniibacteriota bacterium</name>
    <dbReference type="NCBI Taxonomy" id="2212470"/>
    <lineage>
        <taxon>Bacteria</taxon>
        <taxon>Candidatus Eiseniibacteriota</taxon>
    </lineage>
</organism>
<reference evidence="10" key="1">
    <citation type="submission" date="2020-04" db="EMBL/GenBank/DDBJ databases">
        <authorList>
            <person name="Zhang T."/>
        </authorList>
    </citation>
    <scope>NUCLEOTIDE SEQUENCE</scope>
    <source>
        <strain evidence="10">HKST-UBA02</strain>
    </source>
</reference>
<feature type="transmembrane region" description="Helical" evidence="8">
    <location>
        <begin position="21"/>
        <end position="47"/>
    </location>
</feature>
<dbReference type="GO" id="GO:0046872">
    <property type="term" value="F:metal ion binding"/>
    <property type="evidence" value="ECO:0007669"/>
    <property type="project" value="UniProtKB-KW"/>
</dbReference>
<dbReference type="Gene3D" id="2.70.70.10">
    <property type="entry name" value="Glucose Permease (Domain IIA)"/>
    <property type="match status" value="1"/>
</dbReference>
<evidence type="ECO:0000259" key="9">
    <source>
        <dbReference type="PROSITE" id="PS51782"/>
    </source>
</evidence>
<reference evidence="10" key="2">
    <citation type="journal article" date="2021" name="Microbiome">
        <title>Successional dynamics and alternative stable states in a saline activated sludge microbial community over 9 years.</title>
        <authorList>
            <person name="Wang Y."/>
            <person name="Ye J."/>
            <person name="Ju F."/>
            <person name="Liu L."/>
            <person name="Boyd J.A."/>
            <person name="Deng Y."/>
            <person name="Parks D.H."/>
            <person name="Jiang X."/>
            <person name="Yin X."/>
            <person name="Woodcroft B.J."/>
            <person name="Tyson G.W."/>
            <person name="Hugenholtz P."/>
            <person name="Polz M.F."/>
            <person name="Zhang T."/>
        </authorList>
    </citation>
    <scope>NUCLEOTIDE SEQUENCE</scope>
    <source>
        <strain evidence="10">HKST-UBA02</strain>
    </source>
</reference>
<dbReference type="CDD" id="cd12797">
    <property type="entry name" value="M23_peptidase"/>
    <property type="match status" value="1"/>
</dbReference>
<dbReference type="InterPro" id="IPR018392">
    <property type="entry name" value="LysM"/>
</dbReference>
<gene>
    <name evidence="10" type="ORF">KDA27_04670</name>
</gene>
<dbReference type="PANTHER" id="PTHR21666">
    <property type="entry name" value="PEPTIDASE-RELATED"/>
    <property type="match status" value="1"/>
</dbReference>
<dbReference type="CDD" id="cd00118">
    <property type="entry name" value="LysM"/>
    <property type="match status" value="1"/>
</dbReference>
<accession>A0A956SC71</accession>
<dbReference type="PROSITE" id="PS51782">
    <property type="entry name" value="LYSM"/>
    <property type="match status" value="1"/>
</dbReference>
<evidence type="ECO:0000256" key="2">
    <source>
        <dbReference type="ARBA" id="ARBA00022670"/>
    </source>
</evidence>
<dbReference type="PANTHER" id="PTHR21666:SF288">
    <property type="entry name" value="CELL DIVISION PROTEIN YTFB"/>
    <property type="match status" value="1"/>
</dbReference>
<comment type="caution">
    <text evidence="10">The sequence shown here is derived from an EMBL/GenBank/DDBJ whole genome shotgun (WGS) entry which is preliminary data.</text>
</comment>
<evidence type="ECO:0000256" key="7">
    <source>
        <dbReference type="SAM" id="MobiDB-lite"/>
    </source>
</evidence>
<evidence type="ECO:0000256" key="1">
    <source>
        <dbReference type="ARBA" id="ARBA00001947"/>
    </source>
</evidence>
<evidence type="ECO:0000256" key="8">
    <source>
        <dbReference type="SAM" id="Phobius"/>
    </source>
</evidence>
<dbReference type="Gene3D" id="3.10.450.350">
    <property type="match status" value="2"/>
</dbReference>
<evidence type="ECO:0000256" key="3">
    <source>
        <dbReference type="ARBA" id="ARBA00022723"/>
    </source>
</evidence>
<keyword evidence="8" id="KW-1133">Transmembrane helix</keyword>
<feature type="region of interest" description="Disordered" evidence="7">
    <location>
        <begin position="437"/>
        <end position="460"/>
    </location>
</feature>
<proteinExistence type="predicted"/>
<evidence type="ECO:0000256" key="4">
    <source>
        <dbReference type="ARBA" id="ARBA00022801"/>
    </source>
</evidence>
<keyword evidence="5" id="KW-0862">Zinc</keyword>
<keyword evidence="6" id="KW-0482">Metalloprotease</keyword>
<sequence length="460" mass="50675">MPSQPTRVLPRTHRASLAARFLSLGIATPVSLLPVLASLVILGGLVACSTPGADQESASAVVVEATTPRPAPRWTTVADTVRRGDTLSGVLLRNRVGVQEIGQILHRMRTDDLFSPRSLRPGQVLTVSRDAFGGFRQLRFEVSREDVLVFEAVGDSVEASYADLDREVRLRKFEGEIRSSFDEAVQRSGGDYRLTLKVADLMAYDIDFMTQPRVGDRFEVLVEEKFIEGEFLGYGEIVYANYDGALADCEAFYYEWGDGADGHYLADGRAMKKAFLKSPLNFRRISSHFGKRFHPIRKVYKHHTGVDYAASSGTPVVALGDGVVDYCGWKGGYGNAIRIRHNKRMQTLYGHLKGFAKGVAKGTRVEQNQVIGYVGKTGLATGPHLHFEMIENGRQIDPLAFDNEPAEPIPAEHLEEYLRWAAQVRDLEHDLLAGQIVPPIRPGDGPSGTPDLASFASDSE</sequence>
<dbReference type="Pfam" id="PF01551">
    <property type="entry name" value="Peptidase_M23"/>
    <property type="match status" value="1"/>
</dbReference>
<evidence type="ECO:0000256" key="5">
    <source>
        <dbReference type="ARBA" id="ARBA00022833"/>
    </source>
</evidence>
<dbReference type="Proteomes" id="UP000739538">
    <property type="component" value="Unassembled WGS sequence"/>
</dbReference>
<dbReference type="GO" id="GO:0006508">
    <property type="term" value="P:proteolysis"/>
    <property type="evidence" value="ECO:0007669"/>
    <property type="project" value="UniProtKB-KW"/>
</dbReference>
<dbReference type="InterPro" id="IPR016047">
    <property type="entry name" value="M23ase_b-sheet_dom"/>
</dbReference>
<protein>
    <submittedName>
        <fullName evidence="10">M23 family metallopeptidase</fullName>
    </submittedName>
</protein>
<name>A0A956SC71_UNCEI</name>
<dbReference type="SUPFAM" id="SSF51261">
    <property type="entry name" value="Duplicated hybrid motif"/>
    <property type="match status" value="1"/>
</dbReference>
<feature type="domain" description="LysM" evidence="9">
    <location>
        <begin position="77"/>
        <end position="127"/>
    </location>
</feature>
<evidence type="ECO:0000313" key="11">
    <source>
        <dbReference type="Proteomes" id="UP000739538"/>
    </source>
</evidence>
<keyword evidence="8" id="KW-0812">Transmembrane</keyword>
<evidence type="ECO:0000256" key="6">
    <source>
        <dbReference type="ARBA" id="ARBA00023049"/>
    </source>
</evidence>
<dbReference type="GO" id="GO:0004222">
    <property type="term" value="F:metalloendopeptidase activity"/>
    <property type="evidence" value="ECO:0007669"/>
    <property type="project" value="TreeGrafter"/>
</dbReference>